<protein>
    <submittedName>
        <fullName evidence="1">Uncharacterized protein</fullName>
    </submittedName>
</protein>
<accession>A0ACC2U3Z3</accession>
<keyword evidence="2" id="KW-1185">Reference proteome</keyword>
<organism evidence="1 2">
    <name type="scientific">Entomophthora muscae</name>
    <dbReference type="NCBI Taxonomy" id="34485"/>
    <lineage>
        <taxon>Eukaryota</taxon>
        <taxon>Fungi</taxon>
        <taxon>Fungi incertae sedis</taxon>
        <taxon>Zoopagomycota</taxon>
        <taxon>Entomophthoromycotina</taxon>
        <taxon>Entomophthoromycetes</taxon>
        <taxon>Entomophthorales</taxon>
        <taxon>Entomophthoraceae</taxon>
        <taxon>Entomophthora</taxon>
    </lineage>
</organism>
<dbReference type="EMBL" id="QTSX02001470">
    <property type="protein sequence ID" value="KAJ9081545.1"/>
    <property type="molecule type" value="Genomic_DNA"/>
</dbReference>
<evidence type="ECO:0000313" key="1">
    <source>
        <dbReference type="EMBL" id="KAJ9081545.1"/>
    </source>
</evidence>
<dbReference type="Proteomes" id="UP001165960">
    <property type="component" value="Unassembled WGS sequence"/>
</dbReference>
<name>A0ACC2U3Z3_9FUNG</name>
<gene>
    <name evidence="1" type="ORF">DSO57_1013469</name>
</gene>
<evidence type="ECO:0000313" key="2">
    <source>
        <dbReference type="Proteomes" id="UP001165960"/>
    </source>
</evidence>
<sequence length="193" mass="21863">MPNRAKIWRTACSLLHPPREKKSPYHDDEVDQFLYGSPSRVPDSYKDAIFHVALWAIHFSVIHSFDEKAAPTQIHQALIVQKLSMIATQEFFGNPRNKKCKDTALEWANIPGLVIIDTDFSITIVPPELDHVPLPLTSLVPIPSLPYHPHLPFPAIFFFCTAGFLASLCPFPLNLIMPWLQGLLYHVSNTWVA</sequence>
<comment type="caution">
    <text evidence="1">The sequence shown here is derived from an EMBL/GenBank/DDBJ whole genome shotgun (WGS) entry which is preliminary data.</text>
</comment>
<proteinExistence type="predicted"/>
<reference evidence="1" key="1">
    <citation type="submission" date="2022-04" db="EMBL/GenBank/DDBJ databases">
        <title>Genome of the entomopathogenic fungus Entomophthora muscae.</title>
        <authorList>
            <person name="Elya C."/>
            <person name="Lovett B.R."/>
            <person name="Lee E."/>
            <person name="Macias A.M."/>
            <person name="Hajek A.E."/>
            <person name="De Bivort B.L."/>
            <person name="Kasson M.T."/>
            <person name="De Fine Licht H.H."/>
            <person name="Stajich J.E."/>
        </authorList>
    </citation>
    <scope>NUCLEOTIDE SEQUENCE</scope>
    <source>
        <strain evidence="1">Berkeley</strain>
    </source>
</reference>